<dbReference type="WBParaSite" id="maker-uti_cns_0009366-snap-gene-0.3-mRNA-1">
    <property type="protein sequence ID" value="maker-uti_cns_0009366-snap-gene-0.3-mRNA-1"/>
    <property type="gene ID" value="maker-uti_cns_0009366-snap-gene-0.3"/>
</dbReference>
<dbReference type="GO" id="GO:0051321">
    <property type="term" value="P:meiotic cell cycle"/>
    <property type="evidence" value="ECO:0007669"/>
    <property type="project" value="InterPro"/>
</dbReference>
<dbReference type="Pfam" id="PF09350">
    <property type="entry name" value="DJC28_CD"/>
    <property type="match status" value="1"/>
</dbReference>
<dbReference type="InterPro" id="IPR018961">
    <property type="entry name" value="DnaJ_homolog_subfam-C_membr-28"/>
</dbReference>
<dbReference type="PANTHER" id="PTHR39158:SF1">
    <property type="entry name" value="DNAJ HOMOLOG SUBFAMILY C MEMBER 28"/>
    <property type="match status" value="1"/>
</dbReference>
<dbReference type="Pfam" id="PF00226">
    <property type="entry name" value="DnaJ"/>
    <property type="match status" value="1"/>
</dbReference>
<dbReference type="Proteomes" id="UP000095280">
    <property type="component" value="Unplaced"/>
</dbReference>
<evidence type="ECO:0000256" key="2">
    <source>
        <dbReference type="SAM" id="MobiDB-lite"/>
    </source>
</evidence>
<dbReference type="InterPro" id="IPR036869">
    <property type="entry name" value="J_dom_sf"/>
</dbReference>
<proteinExistence type="predicted"/>
<feature type="compositionally biased region" description="Polar residues" evidence="2">
    <location>
        <begin position="164"/>
        <end position="177"/>
    </location>
</feature>
<feature type="region of interest" description="Disordered" evidence="2">
    <location>
        <begin position="154"/>
        <end position="184"/>
    </location>
</feature>
<evidence type="ECO:0000313" key="5">
    <source>
        <dbReference type="WBParaSite" id="maker-uti_cns_0009366-snap-gene-0.3-mRNA-1"/>
    </source>
</evidence>
<dbReference type="InterPro" id="IPR027963">
    <property type="entry name" value="MEIOC"/>
</dbReference>
<evidence type="ECO:0000259" key="3">
    <source>
        <dbReference type="PROSITE" id="PS50076"/>
    </source>
</evidence>
<dbReference type="SMART" id="SM00271">
    <property type="entry name" value="DnaJ"/>
    <property type="match status" value="1"/>
</dbReference>
<dbReference type="Pfam" id="PF15189">
    <property type="entry name" value="MEIOC"/>
    <property type="match status" value="1"/>
</dbReference>
<sequence>MAAPDKLLYSQTALWDSQTTESCLLNFNQQPMSGTFTSASTAATSSATLCEPNGDPSGFSSATATATAADSGYIDAAIKSAGTVTRVPVQQQQQSRAHQHPQALVLPSASNYILLSQHPQFLQLAPRPLHPQPQQLAQPSSSLSQSSTGNLVAMETGLAGSPGGSRQASMTRRATQTDSERSARLSELTELRRLLGKELRHAEARLSAAWQARRFSGVPAVAPTGASAGAAAAASCGSNSGAQAAGFSPPSSPPPLARQHGAMGGREDRELLAVCQELSRLHQLVQRAERLRNAALPAGVHSALDRLSEAVRKCQTRRKEEVTSLNNRGSSSGGGRAVEERDSRAVSAAVGELLEQLQAARTCLWATLQMAVAGEEVEAEVADCGGDGSAEARARTACNWPSGGRIPMRTDGDLVVLERFDLPLIEVGSKCETSGPVAMATQPRTPGIITVCAVQSANSEPLQRCLWPLLAGDVFGPGRPVRLRLCDPAGLSACRDLAAGLLDSGLAPGPGHGLLVTDSLSAGLEGADFCLLRPADLAWAAVRPLCRQLRLQAGQARLVALLSGGGGRGDEAEKLAELRRCGLPVSELSECPGGRRGLADCQRLCRLLSELEARPAKLPECPATLAHRRSDILANLCRSSIQSPVHRTPLLLTAASAARWRCSSSGAAAGDPSARLARAYAALGVAADATDAELKAAFVQLAKLHHPDAAGDGGSTAKFIEAQDAYALAARHRRQSGSGGLTEEFSVEAATEEALGRFDIRHTAPQHRQYLEFDGIGSGTPGGVHRAVENVREFRIARLQQEAAAASGTAVATAAPSLKSSERRSAKNFRTHSLIDRLVEDLIQDSVSRGELQSCRYFGKPLPDRTAGGNADPFADSMTHKLNSILASNGYEPEWLLLDKAVRAGAAEIRNRLTDARSRLGRWPFSEADSAAWERALADCAATVSELNQQVDQLNLTVPTLQQQRCHYRLDSLARPIAQDNSLAHSWRPPVRPQQQRQRLELDAFSTADLFSLSTLRQAWADLRDALKAYMCIGFYSNSQEQVIILMLGFGIQDLTNAWLLFTRSSPSQGPP</sequence>
<keyword evidence="1" id="KW-0175">Coiled coil</keyword>
<keyword evidence="4" id="KW-1185">Reference proteome</keyword>
<dbReference type="AlphaFoldDB" id="A0A1I8I123"/>
<dbReference type="InterPro" id="IPR052573">
    <property type="entry name" value="DnaJ_C_subfamily_28"/>
</dbReference>
<feature type="coiled-coil region" evidence="1">
    <location>
        <begin position="937"/>
        <end position="964"/>
    </location>
</feature>
<dbReference type="Gene3D" id="1.10.287.110">
    <property type="entry name" value="DnaJ domain"/>
    <property type="match status" value="1"/>
</dbReference>
<dbReference type="PRINTS" id="PR00625">
    <property type="entry name" value="JDOMAIN"/>
</dbReference>
<dbReference type="PROSITE" id="PS50076">
    <property type="entry name" value="DNAJ_2"/>
    <property type="match status" value="1"/>
</dbReference>
<evidence type="ECO:0000313" key="4">
    <source>
        <dbReference type="Proteomes" id="UP000095280"/>
    </source>
</evidence>
<protein>
    <submittedName>
        <fullName evidence="5">J domain-containing protein</fullName>
    </submittedName>
</protein>
<feature type="region of interest" description="Disordered" evidence="2">
    <location>
        <begin position="237"/>
        <end position="264"/>
    </location>
</feature>
<accession>A0A1I8I123</accession>
<dbReference type="InterPro" id="IPR001623">
    <property type="entry name" value="DnaJ_domain"/>
</dbReference>
<name>A0A1I8I123_9PLAT</name>
<feature type="domain" description="J" evidence="3">
    <location>
        <begin position="678"/>
        <end position="746"/>
    </location>
</feature>
<feature type="compositionally biased region" description="Low complexity" evidence="2">
    <location>
        <begin position="237"/>
        <end position="249"/>
    </location>
</feature>
<organism evidence="4 5">
    <name type="scientific">Macrostomum lignano</name>
    <dbReference type="NCBI Taxonomy" id="282301"/>
    <lineage>
        <taxon>Eukaryota</taxon>
        <taxon>Metazoa</taxon>
        <taxon>Spiralia</taxon>
        <taxon>Lophotrochozoa</taxon>
        <taxon>Platyhelminthes</taxon>
        <taxon>Rhabditophora</taxon>
        <taxon>Macrostomorpha</taxon>
        <taxon>Macrostomida</taxon>
        <taxon>Macrostomidae</taxon>
        <taxon>Macrostomum</taxon>
    </lineage>
</organism>
<dbReference type="CDD" id="cd06257">
    <property type="entry name" value="DnaJ"/>
    <property type="match status" value="1"/>
</dbReference>
<dbReference type="PANTHER" id="PTHR39158">
    <property type="entry name" value="OS08G0560600 PROTEIN"/>
    <property type="match status" value="1"/>
</dbReference>
<dbReference type="SUPFAM" id="SSF46565">
    <property type="entry name" value="Chaperone J-domain"/>
    <property type="match status" value="1"/>
</dbReference>
<feature type="region of interest" description="Disordered" evidence="2">
    <location>
        <begin position="317"/>
        <end position="341"/>
    </location>
</feature>
<evidence type="ECO:0000256" key="1">
    <source>
        <dbReference type="SAM" id="Coils"/>
    </source>
</evidence>
<reference evidence="5" key="1">
    <citation type="submission" date="2016-11" db="UniProtKB">
        <authorList>
            <consortium name="WormBaseParasite"/>
        </authorList>
    </citation>
    <scope>IDENTIFICATION</scope>
</reference>